<accession>A0A974VYM1</accession>
<dbReference type="Gene3D" id="1.10.10.10">
    <property type="entry name" value="Winged helix-like DNA-binding domain superfamily/Winged helix DNA-binding domain"/>
    <property type="match status" value="1"/>
</dbReference>
<dbReference type="InterPro" id="IPR029016">
    <property type="entry name" value="GAF-like_dom_sf"/>
</dbReference>
<dbReference type="PANTHER" id="PTHR30136:SF24">
    <property type="entry name" value="HTH-TYPE TRANSCRIPTIONAL REPRESSOR ALLR"/>
    <property type="match status" value="1"/>
</dbReference>
<organism evidence="6 7">
    <name type="scientific">Rhodococcus pseudokoreensis</name>
    <dbReference type="NCBI Taxonomy" id="2811421"/>
    <lineage>
        <taxon>Bacteria</taxon>
        <taxon>Bacillati</taxon>
        <taxon>Actinomycetota</taxon>
        <taxon>Actinomycetes</taxon>
        <taxon>Mycobacteriales</taxon>
        <taxon>Nocardiaceae</taxon>
        <taxon>Rhodococcus</taxon>
    </lineage>
</organism>
<dbReference type="PROSITE" id="PS51077">
    <property type="entry name" value="HTH_ICLR"/>
    <property type="match status" value="1"/>
</dbReference>
<dbReference type="SUPFAM" id="SSF55781">
    <property type="entry name" value="GAF domain-like"/>
    <property type="match status" value="1"/>
</dbReference>
<keyword evidence="2" id="KW-0238">DNA-binding</keyword>
<evidence type="ECO:0000313" key="7">
    <source>
        <dbReference type="Proteomes" id="UP000662986"/>
    </source>
</evidence>
<dbReference type="Gene3D" id="3.30.450.40">
    <property type="match status" value="1"/>
</dbReference>
<dbReference type="Pfam" id="PF01614">
    <property type="entry name" value="IclR_C"/>
    <property type="match status" value="1"/>
</dbReference>
<feature type="domain" description="HTH iclR-type" evidence="4">
    <location>
        <begin position="43"/>
        <end position="104"/>
    </location>
</feature>
<evidence type="ECO:0000256" key="2">
    <source>
        <dbReference type="ARBA" id="ARBA00023125"/>
    </source>
</evidence>
<proteinExistence type="predicted"/>
<dbReference type="Pfam" id="PF09339">
    <property type="entry name" value="HTH_IclR"/>
    <property type="match status" value="1"/>
</dbReference>
<dbReference type="InterPro" id="IPR050707">
    <property type="entry name" value="HTH_MetabolicPath_Reg"/>
</dbReference>
<dbReference type="InterPro" id="IPR036388">
    <property type="entry name" value="WH-like_DNA-bd_sf"/>
</dbReference>
<protein>
    <submittedName>
        <fullName evidence="6">IclR family transcriptional regulator</fullName>
    </submittedName>
</protein>
<dbReference type="EMBL" id="CP070618">
    <property type="protein sequence ID" value="QSE87995.1"/>
    <property type="molecule type" value="Genomic_DNA"/>
</dbReference>
<keyword evidence="6" id="KW-0614">Plasmid</keyword>
<evidence type="ECO:0000256" key="1">
    <source>
        <dbReference type="ARBA" id="ARBA00023015"/>
    </source>
</evidence>
<name>A0A974VYM1_9NOCA</name>
<evidence type="ECO:0000259" key="5">
    <source>
        <dbReference type="PROSITE" id="PS51078"/>
    </source>
</evidence>
<sequence>MTRPNTFGLSCSECIFSLDGIRRQPGKYGGEKVASTPGASGGVQSVDRIFDLLEAMAAAEGSVALSELADRTKLPPPTVHRLIRSLVSRGYARQLPGRRYALGPKLIPLGESATKRIGAWAASHLSDLVASTGETANMAVLDGSMAVYVAQVPSPHTMRMFTEVGRRVHLHCTGVGKALLSQLPDDTVRQLIGRVEMLAYTPNSHTNIDALLADLAESRRRGYSVDEGEQEIGVRCFSVPVLNAPTPTALSISGPAARLSIESADHNAPLLQRIATELSAEFGKGTAR</sequence>
<keyword evidence="3" id="KW-0804">Transcription</keyword>
<dbReference type="SUPFAM" id="SSF46785">
    <property type="entry name" value="Winged helix' DNA-binding domain"/>
    <property type="match status" value="1"/>
</dbReference>
<gene>
    <name evidence="6" type="ORF">JWS13_04830</name>
</gene>
<feature type="domain" description="IclR-ED" evidence="5">
    <location>
        <begin position="105"/>
        <end position="284"/>
    </location>
</feature>
<evidence type="ECO:0000256" key="3">
    <source>
        <dbReference type="ARBA" id="ARBA00023163"/>
    </source>
</evidence>
<evidence type="ECO:0000259" key="4">
    <source>
        <dbReference type="PROSITE" id="PS51077"/>
    </source>
</evidence>
<dbReference type="Proteomes" id="UP000662986">
    <property type="component" value="Plasmid unnamed1"/>
</dbReference>
<dbReference type="SMART" id="SM00346">
    <property type="entry name" value="HTH_ICLR"/>
    <property type="match status" value="1"/>
</dbReference>
<dbReference type="PANTHER" id="PTHR30136">
    <property type="entry name" value="HELIX-TURN-HELIX TRANSCRIPTIONAL REGULATOR, ICLR FAMILY"/>
    <property type="match status" value="1"/>
</dbReference>
<dbReference type="InterPro" id="IPR036390">
    <property type="entry name" value="WH_DNA-bd_sf"/>
</dbReference>
<evidence type="ECO:0000313" key="6">
    <source>
        <dbReference type="EMBL" id="QSE87995.1"/>
    </source>
</evidence>
<dbReference type="InterPro" id="IPR005471">
    <property type="entry name" value="Tscrpt_reg_IclR_N"/>
</dbReference>
<keyword evidence="7" id="KW-1185">Reference proteome</keyword>
<dbReference type="PROSITE" id="PS51078">
    <property type="entry name" value="ICLR_ED"/>
    <property type="match status" value="1"/>
</dbReference>
<dbReference type="InterPro" id="IPR014757">
    <property type="entry name" value="Tscrpt_reg_IclR_C"/>
</dbReference>
<reference evidence="6 7" key="2">
    <citation type="journal article" date="2022" name="Arch. Microbiol.">
        <title>Rhodococcus pseudokoreensis sp. nov. isolated from the rhizosphere of young M26 apple rootstocks.</title>
        <authorList>
            <person name="Kampfer P."/>
            <person name="Glaeser S.P."/>
            <person name="Blom J."/>
            <person name="Wolf J."/>
            <person name="Benning S."/>
            <person name="Schloter M."/>
            <person name="Neumann-Schaal M."/>
        </authorList>
    </citation>
    <scope>NUCLEOTIDE SEQUENCE [LARGE SCALE GENOMIC DNA]</scope>
    <source>
        <strain evidence="6 7">R79</strain>
    </source>
</reference>
<keyword evidence="1" id="KW-0805">Transcription regulation</keyword>
<geneLocation type="plasmid" evidence="6 7">
    <name>unnamed1</name>
</geneLocation>
<reference evidence="6 7" key="1">
    <citation type="journal article" date="2021" name="Microbiol. Resour. Announc.">
        <title>Complete Genome Sequences of Two Rhodococcus sp. Strains with Large and Linear Chromosomes, Isolated from Apple Rhizosphere.</title>
        <authorList>
            <person name="Benning S."/>
            <person name="Brugnone N."/>
            <person name="Siani R."/>
            <person name="Kublik S."/>
            <person name="Schloter M."/>
            <person name="Rad V."/>
        </authorList>
    </citation>
    <scope>NUCLEOTIDE SEQUENCE [LARGE SCALE GENOMIC DNA]</scope>
    <source>
        <strain evidence="6 7">R79</strain>
    </source>
</reference>